<keyword evidence="5 10" id="KW-0238">DNA-binding</keyword>
<proteinExistence type="inferred from homology"/>
<dbReference type="Gene3D" id="2.40.330.10">
    <property type="entry name" value="DNA-binding pseudobarrel domain"/>
    <property type="match status" value="1"/>
</dbReference>
<evidence type="ECO:0000256" key="5">
    <source>
        <dbReference type="ARBA" id="ARBA00023125"/>
    </source>
</evidence>
<evidence type="ECO:0000256" key="9">
    <source>
        <dbReference type="ARBA" id="ARBA00037697"/>
    </source>
</evidence>
<dbReference type="Pfam" id="PF06507">
    <property type="entry name" value="ARF_AD"/>
    <property type="match status" value="1"/>
</dbReference>
<keyword evidence="6 10" id="KW-0804">Transcription</keyword>
<dbReference type="PANTHER" id="PTHR31384">
    <property type="entry name" value="AUXIN RESPONSE FACTOR 4-RELATED"/>
    <property type="match status" value="1"/>
</dbReference>
<name>A0A0V0IPP8_SOLCH</name>
<dbReference type="Pfam" id="PF02362">
    <property type="entry name" value="B3"/>
    <property type="match status" value="1"/>
</dbReference>
<dbReference type="InterPro" id="IPR044835">
    <property type="entry name" value="ARF_plant"/>
</dbReference>
<dbReference type="InterPro" id="IPR003340">
    <property type="entry name" value="B3_DNA-bd"/>
</dbReference>
<dbReference type="GO" id="GO:0007389">
    <property type="term" value="P:pattern specification process"/>
    <property type="evidence" value="ECO:0007669"/>
    <property type="project" value="UniProtKB-ARBA"/>
</dbReference>
<dbReference type="GO" id="GO:0006355">
    <property type="term" value="P:regulation of DNA-templated transcription"/>
    <property type="evidence" value="ECO:0007669"/>
    <property type="project" value="InterPro"/>
</dbReference>
<dbReference type="GO" id="GO:0003677">
    <property type="term" value="F:DNA binding"/>
    <property type="evidence" value="ECO:0007669"/>
    <property type="project" value="UniProtKB-KW"/>
</dbReference>
<dbReference type="PROSITE" id="PS51745">
    <property type="entry name" value="PB1"/>
    <property type="match status" value="1"/>
</dbReference>
<evidence type="ECO:0000256" key="1">
    <source>
        <dbReference type="ARBA" id="ARBA00004123"/>
    </source>
</evidence>
<comment type="subcellular location">
    <subcellularLocation>
        <location evidence="1 10">Nucleus</location>
    </subcellularLocation>
</comment>
<evidence type="ECO:0000256" key="6">
    <source>
        <dbReference type="ARBA" id="ARBA00023163"/>
    </source>
</evidence>
<evidence type="ECO:0000313" key="13">
    <source>
        <dbReference type="EMBL" id="JAP34500.1"/>
    </source>
</evidence>
<dbReference type="InterPro" id="IPR015300">
    <property type="entry name" value="DNA-bd_pseudobarrel_sf"/>
</dbReference>
<comment type="similarity">
    <text evidence="2 10">Belongs to the ARF family.</text>
</comment>
<evidence type="ECO:0000256" key="4">
    <source>
        <dbReference type="ARBA" id="ARBA00023015"/>
    </source>
</evidence>
<evidence type="ECO:0000256" key="8">
    <source>
        <dbReference type="ARBA" id="ARBA00023294"/>
    </source>
</evidence>
<keyword evidence="7 10" id="KW-0539">Nucleus</keyword>
<dbReference type="PROSITE" id="PS50863">
    <property type="entry name" value="B3"/>
    <property type="match status" value="1"/>
</dbReference>
<evidence type="ECO:0000259" key="12">
    <source>
        <dbReference type="PROSITE" id="PS51745"/>
    </source>
</evidence>
<evidence type="ECO:0000256" key="3">
    <source>
        <dbReference type="ARBA" id="ARBA00011726"/>
    </source>
</evidence>
<dbReference type="AlphaFoldDB" id="A0A0V0IPP8"/>
<evidence type="ECO:0000256" key="7">
    <source>
        <dbReference type="ARBA" id="ARBA00023242"/>
    </source>
</evidence>
<dbReference type="GO" id="GO:0009734">
    <property type="term" value="P:auxin-activated signaling pathway"/>
    <property type="evidence" value="ECO:0007669"/>
    <property type="project" value="UniProtKB-KW"/>
</dbReference>
<dbReference type="PANTHER" id="PTHR31384:SF74">
    <property type="entry name" value="AUXIN RESPONSE FACTOR"/>
    <property type="match status" value="1"/>
</dbReference>
<feature type="domain" description="TF-B3" evidence="11">
    <location>
        <begin position="103"/>
        <end position="205"/>
    </location>
</feature>
<organism evidence="13">
    <name type="scientific">Solanum chacoense</name>
    <name type="common">Chaco potato</name>
    <dbReference type="NCBI Taxonomy" id="4108"/>
    <lineage>
        <taxon>Eukaryota</taxon>
        <taxon>Viridiplantae</taxon>
        <taxon>Streptophyta</taxon>
        <taxon>Embryophyta</taxon>
        <taxon>Tracheophyta</taxon>
        <taxon>Spermatophyta</taxon>
        <taxon>Magnoliopsida</taxon>
        <taxon>eudicotyledons</taxon>
        <taxon>Gunneridae</taxon>
        <taxon>Pentapetalae</taxon>
        <taxon>asterids</taxon>
        <taxon>lamiids</taxon>
        <taxon>Solanales</taxon>
        <taxon>Solanaceae</taxon>
        <taxon>Solanoideae</taxon>
        <taxon>Solaneae</taxon>
        <taxon>Solanum</taxon>
    </lineage>
</organism>
<dbReference type="Gene3D" id="2.30.30.1040">
    <property type="match status" value="1"/>
</dbReference>
<comment type="function">
    <text evidence="9">Auxin response factors (ARFs) are transcriptional factors that bind specifically to the DNA sequence 5'-TGTCTC-3' found in the auxin-responsive promoter elements (AuxREs). Could act as transcriptional activator or repressor. Formation of heterodimers with Aux/IAA proteins may alter their ability to modulate early auxin response genes expression.</text>
</comment>
<dbReference type="SMART" id="SM01019">
    <property type="entry name" value="B3"/>
    <property type="match status" value="1"/>
</dbReference>
<keyword evidence="8 10" id="KW-0927">Auxin signaling pathway</keyword>
<reference evidence="13" key="1">
    <citation type="submission" date="2015-12" db="EMBL/GenBank/DDBJ databases">
        <title>Gene expression during late stages of embryo sac development: a critical building block for successful pollen-pistil interactions.</title>
        <authorList>
            <person name="Liu Y."/>
            <person name="Joly V."/>
            <person name="Sabar M."/>
            <person name="Matton D.P."/>
        </authorList>
    </citation>
    <scope>NUCLEOTIDE SEQUENCE</scope>
</reference>
<dbReference type="FunFam" id="2.30.30.1040:FF:000002">
    <property type="entry name" value="Auxin response factor"/>
    <property type="match status" value="1"/>
</dbReference>
<dbReference type="CDD" id="cd10017">
    <property type="entry name" value="B3_DNA"/>
    <property type="match status" value="1"/>
</dbReference>
<dbReference type="GO" id="GO:0005634">
    <property type="term" value="C:nucleus"/>
    <property type="evidence" value="ECO:0007669"/>
    <property type="project" value="UniProtKB-SubCell"/>
</dbReference>
<evidence type="ECO:0000256" key="2">
    <source>
        <dbReference type="ARBA" id="ARBA00007853"/>
    </source>
</evidence>
<sequence>MEVVEEKCVDSQFWHACTGSMVQIPPVNSKVFYFPQGHAEHTYTNVDFTLLPRIPAMILCRVDAVKFLADTETDEVYAKIRLIPVEDFEDDSVVEKTEKPTFFAKTLTQSDANNGGGFSAPRYCAETIFPKLDLKADPPVQVVKAKDVHGETWNFRHIYRGTPRRHLLTSGWSAFVNKKKLVAGDSVVFLKAENDEVCVGIRRVKRGGIGGPETQLGWNSTTGSYGGFLTEDENSMIRSCSNENLISYGGRFRGKGKVSPDEVVRASYLAASAQPFEIVYYPGASTPEFCVRASSVHAAMSVQWCSGMRFKMAFETEDSSRISWFMGSISSVQVADPIHWPHSPWRLLQVTWDEPDLLQNVKSVNPWLVELVSNMPDINLSHFSPPRKRLCLPQEFALDRQFPLPSFSGNPLRSSSPFCYPSDNSTAGIQGARHVQFGVPLLNLHRSEKLQLGVLQPPASQPVDADSEIPIGTSKVQKESNENVSCLLTMGTSSQMEEADNVKTPRFLLFGQPILTEQQMSSVLSTHAPPQVQAERDSDWAQLKTERISQGWKCLSESLSSTTFLWNKGYHAAELGTSTDHCKVFLDSEDVGHTLDLSVLGSYAELYKRLADMFEMERLDMVTRVLYLDATGASKQIGDEPFSDFIKTAKRLTILKKSGNNATRKWLTDLPILNVV</sequence>
<evidence type="ECO:0000259" key="11">
    <source>
        <dbReference type="PROSITE" id="PS50863"/>
    </source>
</evidence>
<accession>A0A0V0IPP8</accession>
<dbReference type="SUPFAM" id="SSF101936">
    <property type="entry name" value="DNA-binding pseudobarrel domain"/>
    <property type="match status" value="1"/>
</dbReference>
<feature type="domain" description="PB1" evidence="12">
    <location>
        <begin position="579"/>
        <end position="657"/>
    </location>
</feature>
<evidence type="ECO:0000256" key="10">
    <source>
        <dbReference type="RuleBase" id="RU004561"/>
    </source>
</evidence>
<dbReference type="FunFam" id="2.40.330.10:FF:000001">
    <property type="entry name" value="Auxin response factor"/>
    <property type="match status" value="1"/>
</dbReference>
<dbReference type="InterPro" id="IPR053793">
    <property type="entry name" value="PB1-like"/>
</dbReference>
<dbReference type="EMBL" id="GEDG01003913">
    <property type="protein sequence ID" value="JAP34500.1"/>
    <property type="molecule type" value="Transcribed_RNA"/>
</dbReference>
<protein>
    <recommendedName>
        <fullName evidence="10">Auxin response factor</fullName>
    </recommendedName>
</protein>
<dbReference type="GO" id="GO:0051301">
    <property type="term" value="P:cell division"/>
    <property type="evidence" value="ECO:0007669"/>
    <property type="project" value="UniProtKB-ARBA"/>
</dbReference>
<dbReference type="GO" id="GO:0048829">
    <property type="term" value="P:root cap development"/>
    <property type="evidence" value="ECO:0007669"/>
    <property type="project" value="UniProtKB-ARBA"/>
</dbReference>
<comment type="subunit">
    <text evidence="3 10">Homodimers and heterodimers.</text>
</comment>
<dbReference type="Gene3D" id="3.10.20.90">
    <property type="entry name" value="Phosphatidylinositol 3-kinase Catalytic Subunit, Chain A, domain 1"/>
    <property type="match status" value="1"/>
</dbReference>
<keyword evidence="4 10" id="KW-0805">Transcription regulation</keyword>
<dbReference type="InterPro" id="IPR010525">
    <property type="entry name" value="ARF_dom"/>
</dbReference>